<feature type="transmembrane region" description="Helical" evidence="9">
    <location>
        <begin position="887"/>
        <end position="904"/>
    </location>
</feature>
<proteinExistence type="inferred from homology"/>
<keyword evidence="3" id="KW-0813">Transport</keyword>
<reference evidence="13 14" key="1">
    <citation type="journal article" date="2012" name="Science">
        <title>The Paleozoic origin of enzymatic lignin decomposition reconstructed from 31 fungal genomes.</title>
        <authorList>
            <person name="Floudas D."/>
            <person name="Binder M."/>
            <person name="Riley R."/>
            <person name="Barry K."/>
            <person name="Blanchette R.A."/>
            <person name="Henrissat B."/>
            <person name="Martinez A.T."/>
            <person name="Otillar R."/>
            <person name="Spatafora J.W."/>
            <person name="Yadav J.S."/>
            <person name="Aerts A."/>
            <person name="Benoit I."/>
            <person name="Boyd A."/>
            <person name="Carlson A."/>
            <person name="Copeland A."/>
            <person name="Coutinho P.M."/>
            <person name="de Vries R.P."/>
            <person name="Ferreira P."/>
            <person name="Findley K."/>
            <person name="Foster B."/>
            <person name="Gaskell J."/>
            <person name="Glotzer D."/>
            <person name="Gorecki P."/>
            <person name="Heitman J."/>
            <person name="Hesse C."/>
            <person name="Hori C."/>
            <person name="Igarashi K."/>
            <person name="Jurgens J.A."/>
            <person name="Kallen N."/>
            <person name="Kersten P."/>
            <person name="Kohler A."/>
            <person name="Kuees U."/>
            <person name="Kumar T.K.A."/>
            <person name="Kuo A."/>
            <person name="LaButti K."/>
            <person name="Larrondo L.F."/>
            <person name="Lindquist E."/>
            <person name="Ling A."/>
            <person name="Lombard V."/>
            <person name="Lucas S."/>
            <person name="Lundell T."/>
            <person name="Martin R."/>
            <person name="McLaughlin D.J."/>
            <person name="Morgenstern I."/>
            <person name="Morin E."/>
            <person name="Murat C."/>
            <person name="Nagy L.G."/>
            <person name="Nolan M."/>
            <person name="Ohm R.A."/>
            <person name="Patyshakuliyeva A."/>
            <person name="Rokas A."/>
            <person name="Ruiz-Duenas F.J."/>
            <person name="Sabat G."/>
            <person name="Salamov A."/>
            <person name="Samejima M."/>
            <person name="Schmutz J."/>
            <person name="Slot J.C."/>
            <person name="St John F."/>
            <person name="Stenlid J."/>
            <person name="Sun H."/>
            <person name="Sun S."/>
            <person name="Syed K."/>
            <person name="Tsang A."/>
            <person name="Wiebenga A."/>
            <person name="Young D."/>
            <person name="Pisabarro A."/>
            <person name="Eastwood D.C."/>
            <person name="Martin F."/>
            <person name="Cullen D."/>
            <person name="Grigoriev I.V."/>
            <person name="Hibbett D.S."/>
        </authorList>
    </citation>
    <scope>NUCLEOTIDE SEQUENCE [LARGE SCALE GENOMIC DNA]</scope>
    <source>
        <strain evidence="13 14">ATCC 11539</strain>
    </source>
</reference>
<feature type="domain" description="CSC1/OSCA1-like cytosolic" evidence="12">
    <location>
        <begin position="342"/>
        <end position="590"/>
    </location>
</feature>
<gene>
    <name evidence="13" type="ORF">GLOTRDRAFT_121604</name>
</gene>
<feature type="transmembrane region" description="Helical" evidence="9">
    <location>
        <begin position="606"/>
        <end position="635"/>
    </location>
</feature>
<dbReference type="OMA" id="FNFYYWL"/>
<evidence type="ECO:0000259" key="10">
    <source>
        <dbReference type="Pfam" id="PF02714"/>
    </source>
</evidence>
<feature type="domain" description="CSC1/OSCA1-like N-terminal transmembrane" evidence="11">
    <location>
        <begin position="60"/>
        <end position="182"/>
    </location>
</feature>
<keyword evidence="14" id="KW-1185">Reference proteome</keyword>
<feature type="region of interest" description="Disordered" evidence="8">
    <location>
        <begin position="983"/>
        <end position="1080"/>
    </location>
</feature>
<evidence type="ECO:0000256" key="5">
    <source>
        <dbReference type="ARBA" id="ARBA00022989"/>
    </source>
</evidence>
<evidence type="ECO:0000259" key="12">
    <source>
        <dbReference type="Pfam" id="PF14703"/>
    </source>
</evidence>
<feature type="compositionally biased region" description="Basic and acidic residues" evidence="8">
    <location>
        <begin position="1012"/>
        <end position="1022"/>
    </location>
</feature>
<dbReference type="HOGENOM" id="CLU_002081_0_0_1"/>
<feature type="region of interest" description="Disordered" evidence="8">
    <location>
        <begin position="391"/>
        <end position="425"/>
    </location>
</feature>
<evidence type="ECO:0000256" key="2">
    <source>
        <dbReference type="ARBA" id="ARBA00007779"/>
    </source>
</evidence>
<evidence type="ECO:0000259" key="11">
    <source>
        <dbReference type="Pfam" id="PF13967"/>
    </source>
</evidence>
<keyword evidence="7" id="KW-0175">Coiled coil</keyword>
<feature type="transmembrane region" description="Helical" evidence="9">
    <location>
        <begin position="795"/>
        <end position="815"/>
    </location>
</feature>
<evidence type="ECO:0000256" key="8">
    <source>
        <dbReference type="SAM" id="MobiDB-lite"/>
    </source>
</evidence>
<dbReference type="GeneID" id="19300760"/>
<evidence type="ECO:0000256" key="9">
    <source>
        <dbReference type="SAM" id="Phobius"/>
    </source>
</evidence>
<dbReference type="eggNOG" id="KOG1134">
    <property type="taxonomic scope" value="Eukaryota"/>
</dbReference>
<keyword evidence="5 9" id="KW-1133">Transmembrane helix</keyword>
<dbReference type="EMBL" id="KB469303">
    <property type="protein sequence ID" value="EPQ54451.1"/>
    <property type="molecule type" value="Genomic_DNA"/>
</dbReference>
<evidence type="ECO:0000256" key="7">
    <source>
        <dbReference type="SAM" id="Coils"/>
    </source>
</evidence>
<evidence type="ECO:0008006" key="15">
    <source>
        <dbReference type="Google" id="ProtNLM"/>
    </source>
</evidence>
<dbReference type="KEGG" id="gtr:GLOTRDRAFT_121604"/>
<feature type="transmembrane region" description="Helical" evidence="9">
    <location>
        <begin position="700"/>
        <end position="727"/>
    </location>
</feature>
<evidence type="ECO:0000313" key="13">
    <source>
        <dbReference type="EMBL" id="EPQ54451.1"/>
    </source>
</evidence>
<dbReference type="InterPro" id="IPR045122">
    <property type="entry name" value="Csc1-like"/>
</dbReference>
<evidence type="ECO:0000256" key="4">
    <source>
        <dbReference type="ARBA" id="ARBA00022692"/>
    </source>
</evidence>
<dbReference type="InterPro" id="IPR003864">
    <property type="entry name" value="CSC1/OSCA1-like_7TM"/>
</dbReference>
<dbReference type="PANTHER" id="PTHR13018:SF139">
    <property type="entry name" value="PHOSPHATE METABOLISM PROTEIN 7"/>
    <property type="match status" value="1"/>
</dbReference>
<evidence type="ECO:0000313" key="14">
    <source>
        <dbReference type="Proteomes" id="UP000030669"/>
    </source>
</evidence>
<feature type="transmembrane region" description="Helical" evidence="9">
    <location>
        <begin position="163"/>
        <end position="185"/>
    </location>
</feature>
<feature type="transmembrane region" description="Helical" evidence="9">
    <location>
        <begin position="655"/>
        <end position="679"/>
    </location>
</feature>
<name>S7Q359_GLOTA</name>
<feature type="compositionally biased region" description="Basic and acidic residues" evidence="8">
    <location>
        <begin position="413"/>
        <end position="425"/>
    </location>
</feature>
<feature type="domain" description="CSC1/OSCA1-like 7TM region" evidence="10">
    <location>
        <begin position="605"/>
        <end position="877"/>
    </location>
</feature>
<feature type="transmembrane region" description="Helical" evidence="9">
    <location>
        <begin position="862"/>
        <end position="881"/>
    </location>
</feature>
<feature type="transmembrane region" description="Helical" evidence="9">
    <location>
        <begin position="747"/>
        <end position="774"/>
    </location>
</feature>
<comment type="subcellular location">
    <subcellularLocation>
        <location evidence="1">Membrane</location>
        <topology evidence="1">Multi-pass membrane protein</topology>
    </subcellularLocation>
</comment>
<sequence>MSIESRPFSKNYSGLVNQSVVGVGLLVVCVSAHEFMKRKRRGNHRGEEGLGSVESWEFGYLYQGRSWAKRPSPPHPRGWPLSWVKEVLLFPDNKVNELRGVDASVYLRWLKGCWWFLLLHVLTTFLILFPVHVKLAPSYVSPKSMTRASITSLVGSEKGDSLLWIHICLLFWVTLTWMGTLFWITRGAYRFRAQKIQATADRVASETEVEKESQWCPHPHPQFPFQALPSLDHENWSRGLRLRTVMVTNVPPQLRSEKELKDYFQYYLSRPLDMPSMGLTSSTPPGFWNKILAFLFNRAKTIPSKLPLPMTFSRTEAQDFAAATEAGRDASSCTDGLERPSIDRVVIARKMTELASLLERREEVLKRLETAHIKLAKKALTEVKAAMDLEDAAGKPRKRSMDKLTSSPVSDVDVERGDHAREASVEGEDRTDLLIRTLGPFVQEFGLRKQSRFGRRKLQKVADPHSGKDTAVEMECPKQARDDKTIWEALLSLPRSTLDAFQPLIHLSALFRGKTVPSIDYYTAKLGLLTALITENRARAVSDYDPCSTAFVTFTNPDDARRACKYLAVHPDNPLACLVTMAPSYEDIDWIRLMKSTFRAEFLKDWIVDVGVWTFTIFWLIPVSFFVTLVSIQNVQTYWPWLNRYLSHHPWEQEVLQSFVPTVFISLLTITVPLILLLIAKKAHTIITLSALHDKIMTRYYKFLIVNVLVFFCLGTFVLQSFLINFTETAGGLINTVAGSFPAAGPFYVGWLIFTTAMHGGVELALLGLPLIMYPSTRRQVTPRKRAVGIRPRTFNYYYWLPNHLLVIHILLLFAVLQPLVLPFGLLYFCVEVAVIRNQLIHVYARNYEGNGQTMLIRMIRYSLDGLIFAQAVFMAYMTVLKKHVNIGLAAFLIVFTVIVKLVATRLVRARFEYDDVLEARILCGTGETVPLPDSPSTSSLGTPDPEAPVRGPSEPFNNHQDSHIWSWKLPMKFNFSYATVPSRPRRAARHQPNPFGPHQRPFSRLHSFDISQKREHQRRDVSPTTAERASMSMPALERTTSPLEEETPAIIPDTSSHALVTRHPPHPTWDDESNPDHPYDNPYYTQPIRNVLWLPRNPVGILDLDDTVDVHRALTSEPGVDQLGEWPTEQAATIATGLSGLGLSTITSFSNPDLDGMSLSPSRRFTGDESISLRTGLASRVEAIEKEEDVEIAVDPQAHSRFARRRTGSDHRTPSSASRQGSLGLGRPSTFAGMRSFSSASGSRHPPQRRASSVLSTADPRLHPRSASMSQDIDARPDFHAQAEFAKSTLSMVSSSPRLMSGDRLPIGSSAISTQEAVLHEVIKEEQEAAEDRLRREQEEAQASAKAGSVWWTAWMFRRAR</sequence>
<dbReference type="Pfam" id="PF14703">
    <property type="entry name" value="PHM7_cyt"/>
    <property type="match status" value="1"/>
</dbReference>
<dbReference type="Pfam" id="PF02714">
    <property type="entry name" value="RSN1_7TM"/>
    <property type="match status" value="1"/>
</dbReference>
<organism evidence="13 14">
    <name type="scientific">Gloeophyllum trabeum (strain ATCC 11539 / FP-39264 / Madison 617)</name>
    <name type="common">Brown rot fungus</name>
    <dbReference type="NCBI Taxonomy" id="670483"/>
    <lineage>
        <taxon>Eukaryota</taxon>
        <taxon>Fungi</taxon>
        <taxon>Dikarya</taxon>
        <taxon>Basidiomycota</taxon>
        <taxon>Agaricomycotina</taxon>
        <taxon>Agaricomycetes</taxon>
        <taxon>Gloeophyllales</taxon>
        <taxon>Gloeophyllaceae</taxon>
        <taxon>Gloeophyllum</taxon>
    </lineage>
</organism>
<evidence type="ECO:0000256" key="6">
    <source>
        <dbReference type="ARBA" id="ARBA00023136"/>
    </source>
</evidence>
<dbReference type="Proteomes" id="UP000030669">
    <property type="component" value="Unassembled WGS sequence"/>
</dbReference>
<dbReference type="GO" id="GO:0005886">
    <property type="term" value="C:plasma membrane"/>
    <property type="evidence" value="ECO:0007669"/>
    <property type="project" value="TreeGrafter"/>
</dbReference>
<evidence type="ECO:0000256" key="3">
    <source>
        <dbReference type="ARBA" id="ARBA00022448"/>
    </source>
</evidence>
<protein>
    <recommendedName>
        <fullName evidence="15">DUF221-domain-containing protein</fullName>
    </recommendedName>
</protein>
<accession>S7Q359</accession>
<dbReference type="PANTHER" id="PTHR13018">
    <property type="entry name" value="PROBABLE MEMBRANE PROTEIN DUF221-RELATED"/>
    <property type="match status" value="1"/>
</dbReference>
<keyword evidence="6 9" id="KW-0472">Membrane</keyword>
<feature type="region of interest" description="Disordered" evidence="8">
    <location>
        <begin position="1196"/>
        <end position="1271"/>
    </location>
</feature>
<dbReference type="InterPro" id="IPR027815">
    <property type="entry name" value="CSC1/OSCA1-like_cyt"/>
</dbReference>
<dbReference type="RefSeq" id="XP_007866759.1">
    <property type="nucleotide sequence ID" value="XM_007868568.1"/>
</dbReference>
<dbReference type="GO" id="GO:0005227">
    <property type="term" value="F:calcium-activated cation channel activity"/>
    <property type="evidence" value="ECO:0007669"/>
    <property type="project" value="InterPro"/>
</dbReference>
<feature type="transmembrane region" description="Helical" evidence="9">
    <location>
        <begin position="113"/>
        <end position="133"/>
    </location>
</feature>
<comment type="similarity">
    <text evidence="2">Belongs to the CSC1 (TC 1.A.17) family.</text>
</comment>
<dbReference type="InterPro" id="IPR032880">
    <property type="entry name" value="CSC1/OSCA1-like_N"/>
</dbReference>
<dbReference type="Pfam" id="PF13967">
    <property type="entry name" value="RSN1_TM"/>
    <property type="match status" value="1"/>
</dbReference>
<feature type="transmembrane region" description="Helical" evidence="9">
    <location>
        <begin position="15"/>
        <end position="35"/>
    </location>
</feature>
<dbReference type="OrthoDB" id="1689567at2759"/>
<feature type="coiled-coil region" evidence="7">
    <location>
        <begin position="1321"/>
        <end position="1348"/>
    </location>
</feature>
<feature type="region of interest" description="Disordered" evidence="8">
    <location>
        <begin position="929"/>
        <end position="956"/>
    </location>
</feature>
<evidence type="ECO:0000256" key="1">
    <source>
        <dbReference type="ARBA" id="ARBA00004141"/>
    </source>
</evidence>
<keyword evidence="4 9" id="KW-0812">Transmembrane</keyword>